<sequence>MVFTNCTGRKLQKADVARLPPMPLPASVDELSARWRDQLLGGRDVHPVESLYAGRAFQDARRAATLLEAPLYIASAGLGMVSASETAPAYDLTVADSGATILPILKQIGATRMDWWRSLNAARGHPRPIASEMAHLNAATWYLAMPGTYLSMLSEELTQLPTDAIRRLRIFTSSAWAHSAPQVLADQVLPYDERLEGTGFSGTRGDFAQRALLHFLEDLNGHSLTMDEARDKVANAMSQSIKRELPRRTKKSDEEILQILRVNWHEYSGSGGRLLRFLRDTALVQCEQSRFKGLWHSLREEMNGSNL</sequence>
<dbReference type="AlphaFoldDB" id="A0A4Q9H1L9"/>
<keyword evidence="2" id="KW-1185">Reference proteome</keyword>
<accession>A0A4Q9H1L9</accession>
<comment type="caution">
    <text evidence="1">The sequence shown here is derived from an EMBL/GenBank/DDBJ whole genome shotgun (WGS) entry which is preliminary data.</text>
</comment>
<organism evidence="1 2">
    <name type="scientific">Aquabacterium lacunae</name>
    <dbReference type="NCBI Taxonomy" id="2528630"/>
    <lineage>
        <taxon>Bacteria</taxon>
        <taxon>Pseudomonadati</taxon>
        <taxon>Pseudomonadota</taxon>
        <taxon>Betaproteobacteria</taxon>
        <taxon>Burkholderiales</taxon>
        <taxon>Aquabacterium</taxon>
    </lineage>
</organism>
<evidence type="ECO:0000313" key="2">
    <source>
        <dbReference type="Proteomes" id="UP000292120"/>
    </source>
</evidence>
<proteinExistence type="predicted"/>
<reference evidence="1 2" key="1">
    <citation type="submission" date="2019-02" db="EMBL/GenBank/DDBJ databases">
        <title>Aquabacterium sp. strain KMB7.</title>
        <authorList>
            <person name="Chen W.-M."/>
        </authorList>
    </citation>
    <scope>NUCLEOTIDE SEQUENCE [LARGE SCALE GENOMIC DNA]</scope>
    <source>
        <strain evidence="1 2">KMB7</strain>
    </source>
</reference>
<dbReference type="RefSeq" id="WP_130968592.1">
    <property type="nucleotide sequence ID" value="NZ_SIXI01000005.1"/>
</dbReference>
<dbReference type="OrthoDB" id="7376105at2"/>
<protein>
    <submittedName>
        <fullName evidence="1">Uncharacterized protein</fullName>
    </submittedName>
</protein>
<gene>
    <name evidence="1" type="ORF">EYS42_12865</name>
</gene>
<dbReference type="EMBL" id="SIXI01000005">
    <property type="protein sequence ID" value="TBO29296.1"/>
    <property type="molecule type" value="Genomic_DNA"/>
</dbReference>
<evidence type="ECO:0000313" key="1">
    <source>
        <dbReference type="EMBL" id="TBO29296.1"/>
    </source>
</evidence>
<name>A0A4Q9H1L9_9BURK</name>
<dbReference type="Proteomes" id="UP000292120">
    <property type="component" value="Unassembled WGS sequence"/>
</dbReference>